<dbReference type="Gene3D" id="3.30.565.10">
    <property type="entry name" value="Histidine kinase-like ATPase, C-terminal domain"/>
    <property type="match status" value="1"/>
</dbReference>
<dbReference type="Pfam" id="PF02518">
    <property type="entry name" value="HATPase_c"/>
    <property type="match status" value="1"/>
</dbReference>
<gene>
    <name evidence="8" type="ORF">D3P09_15190</name>
</gene>
<evidence type="ECO:0000256" key="3">
    <source>
        <dbReference type="ARBA" id="ARBA00022679"/>
    </source>
</evidence>
<dbReference type="OrthoDB" id="9781904at2"/>
<evidence type="ECO:0000256" key="6">
    <source>
        <dbReference type="SAM" id="Phobius"/>
    </source>
</evidence>
<feature type="domain" description="Histidine kinase/HSP90-like ATPase" evidence="7">
    <location>
        <begin position="315"/>
        <end position="410"/>
    </location>
</feature>
<evidence type="ECO:0000256" key="4">
    <source>
        <dbReference type="ARBA" id="ARBA00022777"/>
    </source>
</evidence>
<dbReference type="Gene3D" id="1.20.5.1930">
    <property type="match status" value="1"/>
</dbReference>
<dbReference type="InterPro" id="IPR050482">
    <property type="entry name" value="Sensor_HK_TwoCompSys"/>
</dbReference>
<keyword evidence="6" id="KW-1133">Transmembrane helix</keyword>
<keyword evidence="3" id="KW-0808">Transferase</keyword>
<comment type="caution">
    <text evidence="8">The sequence shown here is derived from an EMBL/GenBank/DDBJ whole genome shotgun (WGS) entry which is preliminary data.</text>
</comment>
<feature type="transmembrane region" description="Helical" evidence="6">
    <location>
        <begin position="133"/>
        <end position="151"/>
    </location>
</feature>
<evidence type="ECO:0000259" key="7">
    <source>
        <dbReference type="SMART" id="SM00387"/>
    </source>
</evidence>
<feature type="transmembrane region" description="Helical" evidence="6">
    <location>
        <begin position="61"/>
        <end position="81"/>
    </location>
</feature>
<feature type="transmembrane region" description="Helical" evidence="6">
    <location>
        <begin position="87"/>
        <end position="113"/>
    </location>
</feature>
<dbReference type="InterPro" id="IPR036890">
    <property type="entry name" value="HATPase_C_sf"/>
</dbReference>
<keyword evidence="6" id="KW-0812">Transmembrane</keyword>
<dbReference type="EMBL" id="QXQB01000003">
    <property type="protein sequence ID" value="RJX38868.1"/>
    <property type="molecule type" value="Genomic_DNA"/>
</dbReference>
<dbReference type="GO" id="GO:0000155">
    <property type="term" value="F:phosphorelay sensor kinase activity"/>
    <property type="evidence" value="ECO:0007669"/>
    <property type="project" value="InterPro"/>
</dbReference>
<name>A0A3A6PIG0_9BACL</name>
<dbReference type="Proteomes" id="UP000267798">
    <property type="component" value="Unassembled WGS sequence"/>
</dbReference>
<dbReference type="Pfam" id="PF07730">
    <property type="entry name" value="HisKA_3"/>
    <property type="match status" value="1"/>
</dbReference>
<feature type="transmembrane region" description="Helical" evidence="6">
    <location>
        <begin position="36"/>
        <end position="54"/>
    </location>
</feature>
<protein>
    <recommendedName>
        <fullName evidence="2">histidine kinase</fullName>
        <ecNumber evidence="2">2.7.13.3</ecNumber>
    </recommendedName>
</protein>
<proteinExistence type="predicted"/>
<dbReference type="SUPFAM" id="SSF55874">
    <property type="entry name" value="ATPase domain of HSP90 chaperone/DNA topoisomerase II/histidine kinase"/>
    <property type="match status" value="1"/>
</dbReference>
<dbReference type="PANTHER" id="PTHR24421">
    <property type="entry name" value="NITRATE/NITRITE SENSOR PROTEIN NARX-RELATED"/>
    <property type="match status" value="1"/>
</dbReference>
<keyword evidence="5" id="KW-0902">Two-component regulatory system</keyword>
<dbReference type="GO" id="GO:0046983">
    <property type="term" value="F:protein dimerization activity"/>
    <property type="evidence" value="ECO:0007669"/>
    <property type="project" value="InterPro"/>
</dbReference>
<feature type="transmembrane region" description="Helical" evidence="6">
    <location>
        <begin position="157"/>
        <end position="179"/>
    </location>
</feature>
<evidence type="ECO:0000256" key="2">
    <source>
        <dbReference type="ARBA" id="ARBA00012438"/>
    </source>
</evidence>
<accession>A0A3A6PIG0</accession>
<dbReference type="InterPro" id="IPR011712">
    <property type="entry name" value="Sig_transdc_His_kin_sub3_dim/P"/>
</dbReference>
<dbReference type="GO" id="GO:0016020">
    <property type="term" value="C:membrane"/>
    <property type="evidence" value="ECO:0007669"/>
    <property type="project" value="InterPro"/>
</dbReference>
<sequence>MKVGGQMVIGSGFMKWLQRNRFNDLPDAMFNARVPSMMWVLFIYIISMLVQILYEPSIISLAFFSGLMLLHGSLIWHFPLLTEKHPWVYFLIQGLIIQVCALIMYQAAFLLLLGMYPVLTGQSVGKYNHRIKMILMSALYYGLYVATLLLMGQSEILILMSILYMMMVFVFVSFAGLYLKQVKARIRTQAFLEELELAHRKVKELTLANERQRMARDLHDTLAQGLAGIVMQLDAADAHLMKGNSKRAHEIVQHSMGHAKKTLSEARLAIDNLRSKAFVTIDFSDAVREEVERFKKATGIQVVLDMRVDGGISELVMEHMLHIIGECLTNVARHAEARQVWVYIRIEDENLELEVKDDGKGIDLNQIGNMSGHYGLIGIKERVRILGGSLNITNNVPQGTLIKIDTVAEGGECS</sequence>
<evidence type="ECO:0000313" key="9">
    <source>
        <dbReference type="Proteomes" id="UP000267798"/>
    </source>
</evidence>
<comment type="catalytic activity">
    <reaction evidence="1">
        <text>ATP + protein L-histidine = ADP + protein N-phospho-L-histidine.</text>
        <dbReference type="EC" id="2.7.13.3"/>
    </reaction>
</comment>
<dbReference type="EC" id="2.7.13.3" evidence="2"/>
<dbReference type="InterPro" id="IPR003594">
    <property type="entry name" value="HATPase_dom"/>
</dbReference>
<reference evidence="8 9" key="1">
    <citation type="submission" date="2018-09" db="EMBL/GenBank/DDBJ databases">
        <title>Paenibacillus aracenensis nov. sp. isolated from a cave in southern Spain.</title>
        <authorList>
            <person name="Jurado V."/>
            <person name="Gutierrez-Patricio S."/>
            <person name="Gonzalez-Pimentel J.L."/>
            <person name="Miller A.Z."/>
            <person name="Laiz L."/>
            <person name="Saiz-Jimenez C."/>
        </authorList>
    </citation>
    <scope>NUCLEOTIDE SEQUENCE [LARGE SCALE GENOMIC DNA]</scope>
    <source>
        <strain evidence="8 9">JCM 19203</strain>
    </source>
</reference>
<dbReference type="SMART" id="SM00387">
    <property type="entry name" value="HATPase_c"/>
    <property type="match status" value="1"/>
</dbReference>
<organism evidence="8 9">
    <name type="scientific">Paenibacillus pinisoli</name>
    <dbReference type="NCBI Taxonomy" id="1276110"/>
    <lineage>
        <taxon>Bacteria</taxon>
        <taxon>Bacillati</taxon>
        <taxon>Bacillota</taxon>
        <taxon>Bacilli</taxon>
        <taxon>Bacillales</taxon>
        <taxon>Paenibacillaceae</taxon>
        <taxon>Paenibacillus</taxon>
    </lineage>
</organism>
<keyword evidence="9" id="KW-1185">Reference proteome</keyword>
<keyword evidence="6" id="KW-0472">Membrane</keyword>
<evidence type="ECO:0000313" key="8">
    <source>
        <dbReference type="EMBL" id="RJX38868.1"/>
    </source>
</evidence>
<evidence type="ECO:0000256" key="5">
    <source>
        <dbReference type="ARBA" id="ARBA00023012"/>
    </source>
</evidence>
<dbReference type="PANTHER" id="PTHR24421:SF55">
    <property type="entry name" value="SENSOR HISTIDINE KINASE YDFH"/>
    <property type="match status" value="1"/>
</dbReference>
<keyword evidence="4 8" id="KW-0418">Kinase</keyword>
<evidence type="ECO:0000256" key="1">
    <source>
        <dbReference type="ARBA" id="ARBA00000085"/>
    </source>
</evidence>
<dbReference type="AlphaFoldDB" id="A0A3A6PIG0"/>
<dbReference type="CDD" id="cd16917">
    <property type="entry name" value="HATPase_UhpB-NarQ-NarX-like"/>
    <property type="match status" value="1"/>
</dbReference>